<sequence length="194" mass="22295">MAHFIENIEGQESEEYEVLNKDGSPAGIFKSREDIHRDGDWHRTVHVWVLGQDNTILVQKRSLGKKQFPGLFQLNVAGHVGKGEDTGSACLKELFEELDIKPQQSQLQHLFTINWEYKHDDLSDREIQEVYLLSGDYTDEDLRLKSDEIEHAEFMPLRDVEVLIQEHINELVPQVEEYGKVLTAIKDAIAQKAA</sequence>
<dbReference type="SUPFAM" id="SSF55811">
    <property type="entry name" value="Nudix"/>
    <property type="match status" value="1"/>
</dbReference>
<dbReference type="InterPro" id="IPR015797">
    <property type="entry name" value="NUDIX_hydrolase-like_dom_sf"/>
</dbReference>
<dbReference type="GO" id="GO:0005737">
    <property type="term" value="C:cytoplasm"/>
    <property type="evidence" value="ECO:0007669"/>
    <property type="project" value="TreeGrafter"/>
</dbReference>
<comment type="caution">
    <text evidence="2">The sequence shown here is derived from an EMBL/GenBank/DDBJ whole genome shotgun (WGS) entry which is preliminary data.</text>
</comment>
<accession>A0A136LX53</accession>
<reference evidence="2 3" key="1">
    <citation type="submission" date="2015-02" db="EMBL/GenBank/DDBJ databases">
        <title>Improved understanding of the partial-nitritation anammox process through 23 genomes representing the majority of the microbial community.</title>
        <authorList>
            <person name="Speth D.R."/>
            <person name="In T Zandt M."/>
            <person name="Guerrero Cruz S."/>
            <person name="Jetten M.S."/>
            <person name="Dutilh B.E."/>
        </authorList>
    </citation>
    <scope>NUCLEOTIDE SEQUENCE [LARGE SCALE GENOMIC DNA]</scope>
    <source>
        <strain evidence="2">OLB20</strain>
    </source>
</reference>
<feature type="domain" description="Nudix hydrolase" evidence="1">
    <location>
        <begin position="40"/>
        <end position="177"/>
    </location>
</feature>
<organism evidence="2 3">
    <name type="scientific">candidate division WS6 bacterium OLB20</name>
    <dbReference type="NCBI Taxonomy" id="1617426"/>
    <lineage>
        <taxon>Bacteria</taxon>
        <taxon>Candidatus Dojkabacteria</taxon>
    </lineage>
</organism>
<dbReference type="PANTHER" id="PTHR10885">
    <property type="entry name" value="ISOPENTENYL-DIPHOSPHATE DELTA-ISOMERASE"/>
    <property type="match status" value="1"/>
</dbReference>
<evidence type="ECO:0000313" key="3">
    <source>
        <dbReference type="Proteomes" id="UP000070457"/>
    </source>
</evidence>
<dbReference type="Gene3D" id="3.90.79.10">
    <property type="entry name" value="Nucleoside Triphosphate Pyrophosphohydrolase"/>
    <property type="match status" value="1"/>
</dbReference>
<evidence type="ECO:0000259" key="1">
    <source>
        <dbReference type="PROSITE" id="PS51462"/>
    </source>
</evidence>
<dbReference type="Proteomes" id="UP000070457">
    <property type="component" value="Unassembled WGS sequence"/>
</dbReference>
<dbReference type="GO" id="GO:0009240">
    <property type="term" value="P:isopentenyl diphosphate biosynthetic process"/>
    <property type="evidence" value="ECO:0007669"/>
    <property type="project" value="TreeGrafter"/>
</dbReference>
<dbReference type="GO" id="GO:0004452">
    <property type="term" value="F:isopentenyl-diphosphate delta-isomerase activity"/>
    <property type="evidence" value="ECO:0007669"/>
    <property type="project" value="UniProtKB-EC"/>
</dbReference>
<dbReference type="CDD" id="cd04692">
    <property type="entry name" value="NUDIX_Hydrolase"/>
    <property type="match status" value="1"/>
</dbReference>
<dbReference type="EMBL" id="JYNZ01000004">
    <property type="protein sequence ID" value="KXK26240.1"/>
    <property type="molecule type" value="Genomic_DNA"/>
</dbReference>
<protein>
    <submittedName>
        <fullName evidence="2">Isopentenyl-diphosphate Delta-isomerase</fullName>
        <ecNumber evidence="2">5.3.3.2</ecNumber>
    </submittedName>
</protein>
<dbReference type="Pfam" id="PF00293">
    <property type="entry name" value="NUDIX"/>
    <property type="match status" value="1"/>
</dbReference>
<gene>
    <name evidence="2" type="primary">idi_3</name>
    <name evidence="2" type="ORF">TR69_WS6001001235</name>
</gene>
<keyword evidence="2" id="KW-0413">Isomerase</keyword>
<dbReference type="InterPro" id="IPR000086">
    <property type="entry name" value="NUDIX_hydrolase_dom"/>
</dbReference>
<proteinExistence type="predicted"/>
<dbReference type="AlphaFoldDB" id="A0A136LX53"/>
<dbReference type="PROSITE" id="PS51462">
    <property type="entry name" value="NUDIX"/>
    <property type="match status" value="1"/>
</dbReference>
<name>A0A136LX53_9BACT</name>
<evidence type="ECO:0000313" key="2">
    <source>
        <dbReference type="EMBL" id="KXK26240.1"/>
    </source>
</evidence>
<dbReference type="PANTHER" id="PTHR10885:SF20">
    <property type="entry name" value="NUDIX HYDROLASE DOMAIN-CONTAINING PROTEIN"/>
    <property type="match status" value="1"/>
</dbReference>
<dbReference type="STRING" id="1617426.TR69_WS6001001235"/>
<dbReference type="EC" id="5.3.3.2" evidence="2"/>